<evidence type="ECO:0000313" key="1">
    <source>
        <dbReference type="EMBL" id="SVA39413.1"/>
    </source>
</evidence>
<organism evidence="1">
    <name type="scientific">marine metagenome</name>
    <dbReference type="NCBI Taxonomy" id="408172"/>
    <lineage>
        <taxon>unclassified sequences</taxon>
        <taxon>metagenomes</taxon>
        <taxon>ecological metagenomes</taxon>
    </lineage>
</organism>
<protein>
    <submittedName>
        <fullName evidence="1">Uncharacterized protein</fullName>
    </submittedName>
</protein>
<feature type="non-terminal residue" evidence="1">
    <location>
        <position position="1"/>
    </location>
</feature>
<reference evidence="1" key="1">
    <citation type="submission" date="2018-05" db="EMBL/GenBank/DDBJ databases">
        <authorList>
            <person name="Lanie J.A."/>
            <person name="Ng W.-L."/>
            <person name="Kazmierczak K.M."/>
            <person name="Andrzejewski T.M."/>
            <person name="Davidsen T.M."/>
            <person name="Wayne K.J."/>
            <person name="Tettelin H."/>
            <person name="Glass J.I."/>
            <person name="Rusch D."/>
            <person name="Podicherti R."/>
            <person name="Tsui H.-C.T."/>
            <person name="Winkler M.E."/>
        </authorList>
    </citation>
    <scope>NUCLEOTIDE SEQUENCE</scope>
</reference>
<feature type="non-terminal residue" evidence="1">
    <location>
        <position position="77"/>
    </location>
</feature>
<dbReference type="EMBL" id="UINC01008767">
    <property type="protein sequence ID" value="SVA39413.1"/>
    <property type="molecule type" value="Genomic_DNA"/>
</dbReference>
<sequence>GAERYGCEFSPISLFLKNQLRLEWVRVRAAQNIGLLLSGRGECFTRWKGSLRKLQKKHFDWRSTSCLLRLGLSLEMI</sequence>
<gene>
    <name evidence="1" type="ORF">METZ01_LOCUS92267</name>
</gene>
<proteinExistence type="predicted"/>
<name>A0A381VIW8_9ZZZZ</name>
<accession>A0A381VIW8</accession>
<dbReference type="AlphaFoldDB" id="A0A381VIW8"/>